<keyword evidence="2" id="KW-0732">Signal</keyword>
<dbReference type="RefSeq" id="WP_390323374.1">
    <property type="nucleotide sequence ID" value="NZ_JBHRTP010000017.1"/>
</dbReference>
<feature type="region of interest" description="Disordered" evidence="1">
    <location>
        <begin position="111"/>
        <end position="130"/>
    </location>
</feature>
<evidence type="ECO:0000313" key="4">
    <source>
        <dbReference type="Proteomes" id="UP001595530"/>
    </source>
</evidence>
<dbReference type="Proteomes" id="UP001595530">
    <property type="component" value="Unassembled WGS sequence"/>
</dbReference>
<feature type="region of interest" description="Disordered" evidence="1">
    <location>
        <begin position="63"/>
        <end position="94"/>
    </location>
</feature>
<comment type="caution">
    <text evidence="3">The sequence shown here is derived from an EMBL/GenBank/DDBJ whole genome shotgun (WGS) entry which is preliminary data.</text>
</comment>
<keyword evidence="4" id="KW-1185">Reference proteome</keyword>
<reference evidence="4" key="1">
    <citation type="journal article" date="2019" name="Int. J. Syst. Evol. Microbiol.">
        <title>The Global Catalogue of Microorganisms (GCM) 10K type strain sequencing project: providing services to taxonomists for standard genome sequencing and annotation.</title>
        <authorList>
            <consortium name="The Broad Institute Genomics Platform"/>
            <consortium name="The Broad Institute Genome Sequencing Center for Infectious Disease"/>
            <person name="Wu L."/>
            <person name="Ma J."/>
        </authorList>
    </citation>
    <scope>NUCLEOTIDE SEQUENCE [LARGE SCALE GENOMIC DNA]</scope>
    <source>
        <strain evidence="4">KCTC 42986</strain>
    </source>
</reference>
<proteinExistence type="predicted"/>
<evidence type="ECO:0000256" key="2">
    <source>
        <dbReference type="SAM" id="SignalP"/>
    </source>
</evidence>
<accession>A0ABV7F0L6</accession>
<name>A0ABV7F0L6_9BURK</name>
<organism evidence="3 4">
    <name type="scientific">Undibacterium arcticum</name>
    <dbReference type="NCBI Taxonomy" id="1762892"/>
    <lineage>
        <taxon>Bacteria</taxon>
        <taxon>Pseudomonadati</taxon>
        <taxon>Pseudomonadota</taxon>
        <taxon>Betaproteobacteria</taxon>
        <taxon>Burkholderiales</taxon>
        <taxon>Oxalobacteraceae</taxon>
        <taxon>Undibacterium</taxon>
    </lineage>
</organism>
<feature type="signal peptide" evidence="2">
    <location>
        <begin position="1"/>
        <end position="20"/>
    </location>
</feature>
<protein>
    <submittedName>
        <fullName evidence="3">DUF4124 domain-containing protein</fullName>
    </submittedName>
</protein>
<dbReference type="EMBL" id="JBHRTP010000017">
    <property type="protein sequence ID" value="MFC3107545.1"/>
    <property type="molecule type" value="Genomic_DNA"/>
</dbReference>
<evidence type="ECO:0000313" key="3">
    <source>
        <dbReference type="EMBL" id="MFC3107545.1"/>
    </source>
</evidence>
<gene>
    <name evidence="3" type="ORF">ACFOFO_06155</name>
</gene>
<feature type="chain" id="PRO_5047263461" evidence="2">
    <location>
        <begin position="21"/>
        <end position="162"/>
    </location>
</feature>
<evidence type="ECO:0000256" key="1">
    <source>
        <dbReference type="SAM" id="MobiDB-lite"/>
    </source>
</evidence>
<sequence length="162" mass="18063">MKRQLAAMMLLASAIGHVYAQSESEVYLCVDEHGKREYKNTGPMKGCKKVDLPGLTTIMAPAHKAGPAPVKGASAPTDFPKVDGGTQKARDSDRRQILLDEMKSEEQKLANLKKEYNNGEPERQGNERNYAKYQDRVASMKEDIARTEKNVEALKREIGNLK</sequence>